<keyword evidence="4" id="KW-0378">Hydrolase</keyword>
<evidence type="ECO:0000256" key="5">
    <source>
        <dbReference type="ARBA" id="ARBA00022825"/>
    </source>
</evidence>
<dbReference type="CDD" id="cd07025">
    <property type="entry name" value="Peptidase_S66"/>
    <property type="match status" value="1"/>
</dbReference>
<organism evidence="9 10">
    <name type="scientific">Segetibacter aerophilus</name>
    <dbReference type="NCBI Taxonomy" id="670293"/>
    <lineage>
        <taxon>Bacteria</taxon>
        <taxon>Pseudomonadati</taxon>
        <taxon>Bacteroidota</taxon>
        <taxon>Chitinophagia</taxon>
        <taxon>Chitinophagales</taxon>
        <taxon>Chitinophagaceae</taxon>
        <taxon>Segetibacter</taxon>
    </lineage>
</organism>
<dbReference type="SUPFAM" id="SSF141986">
    <property type="entry name" value="LD-carboxypeptidase A C-terminal domain-like"/>
    <property type="match status" value="1"/>
</dbReference>
<dbReference type="InterPro" id="IPR040921">
    <property type="entry name" value="Peptidase_S66C"/>
</dbReference>
<dbReference type="Gene3D" id="3.40.50.10740">
    <property type="entry name" value="Class I glutamine amidotransferase-like"/>
    <property type="match status" value="1"/>
</dbReference>
<gene>
    <name evidence="9" type="ORF">SAE01_24670</name>
</gene>
<dbReference type="PANTHER" id="PTHR30237:SF2">
    <property type="entry name" value="MUREIN TETRAPEPTIDE CARBOXYPEPTIDASE"/>
    <property type="match status" value="1"/>
</dbReference>
<protein>
    <submittedName>
        <fullName evidence="9">Peptidase S66</fullName>
    </submittedName>
</protein>
<keyword evidence="5" id="KW-0720">Serine protease</keyword>
<dbReference type="OrthoDB" id="9807329at2"/>
<dbReference type="InterPro" id="IPR027461">
    <property type="entry name" value="Carboxypeptidase_A_C_sf"/>
</dbReference>
<keyword evidence="2" id="KW-0121">Carboxypeptidase</keyword>
<evidence type="ECO:0000313" key="10">
    <source>
        <dbReference type="Proteomes" id="UP000321513"/>
    </source>
</evidence>
<comment type="caution">
    <text evidence="9">The sequence shown here is derived from an EMBL/GenBank/DDBJ whole genome shotgun (WGS) entry which is preliminary data.</text>
</comment>
<evidence type="ECO:0000256" key="3">
    <source>
        <dbReference type="ARBA" id="ARBA00022670"/>
    </source>
</evidence>
<evidence type="ECO:0000313" key="9">
    <source>
        <dbReference type="EMBL" id="GEO09971.1"/>
    </source>
</evidence>
<feature type="active site" description="Charge relay system" evidence="6">
    <location>
        <position position="275"/>
    </location>
</feature>
<dbReference type="InterPro" id="IPR029062">
    <property type="entry name" value="Class_I_gatase-like"/>
</dbReference>
<evidence type="ECO:0000256" key="1">
    <source>
        <dbReference type="ARBA" id="ARBA00010233"/>
    </source>
</evidence>
<sequence>MATIPPYLKKGDTIGIVCPAGYMPVEKIQTCMAVLMEWGYKVKAGNTIGSQFNYFSGTDEQRLHDLQQMMDDDSVNAILCARGGYGVGRIIDGLNFKKFTKKPKWIIGFSDITVLHSHVYNRYKIASLHAPMAAAFNDNEHKNEFVQSLKLVLEGKKQKYTCAINPYNNTGTALGKLVGGNLSLLSHLVGTPSDINTDNKILFIEEVGEYIYNIDRMLYQLKRSRKLSKLAGLIIGGFTETKDTTIPFGKEVYEVIYEVVKEYDYPICFQFPVGHMKENYALKVGVDYKLHVGKKKVELVEK</sequence>
<dbReference type="PIRSF" id="PIRSF028757">
    <property type="entry name" value="LD-carboxypeptidase"/>
    <property type="match status" value="1"/>
</dbReference>
<proteinExistence type="inferred from homology"/>
<name>A0A512BDC3_9BACT</name>
<comment type="similarity">
    <text evidence="1">Belongs to the peptidase S66 family.</text>
</comment>
<dbReference type="Proteomes" id="UP000321513">
    <property type="component" value="Unassembled WGS sequence"/>
</dbReference>
<feature type="domain" description="LD-carboxypeptidase C-terminal" evidence="8">
    <location>
        <begin position="175"/>
        <end position="290"/>
    </location>
</feature>
<dbReference type="SUPFAM" id="SSF52317">
    <property type="entry name" value="Class I glutamine amidotransferase-like"/>
    <property type="match status" value="1"/>
</dbReference>
<dbReference type="GO" id="GO:0006508">
    <property type="term" value="P:proteolysis"/>
    <property type="evidence" value="ECO:0007669"/>
    <property type="project" value="UniProtKB-KW"/>
</dbReference>
<evidence type="ECO:0000256" key="2">
    <source>
        <dbReference type="ARBA" id="ARBA00022645"/>
    </source>
</evidence>
<dbReference type="EMBL" id="BJYT01000008">
    <property type="protein sequence ID" value="GEO09971.1"/>
    <property type="molecule type" value="Genomic_DNA"/>
</dbReference>
<keyword evidence="3" id="KW-0645">Protease</keyword>
<keyword evidence="10" id="KW-1185">Reference proteome</keyword>
<evidence type="ECO:0000259" key="8">
    <source>
        <dbReference type="Pfam" id="PF17676"/>
    </source>
</evidence>
<reference evidence="9 10" key="1">
    <citation type="submission" date="2019-07" db="EMBL/GenBank/DDBJ databases">
        <title>Whole genome shotgun sequence of Segetibacter aerophilus NBRC 106135.</title>
        <authorList>
            <person name="Hosoyama A."/>
            <person name="Uohara A."/>
            <person name="Ohji S."/>
            <person name="Ichikawa N."/>
        </authorList>
    </citation>
    <scope>NUCLEOTIDE SEQUENCE [LARGE SCALE GENOMIC DNA]</scope>
    <source>
        <strain evidence="9 10">NBRC 106135</strain>
    </source>
</reference>
<dbReference type="GO" id="GO:0008236">
    <property type="term" value="F:serine-type peptidase activity"/>
    <property type="evidence" value="ECO:0007669"/>
    <property type="project" value="UniProtKB-KW"/>
</dbReference>
<dbReference type="Pfam" id="PF17676">
    <property type="entry name" value="Peptidase_S66C"/>
    <property type="match status" value="1"/>
</dbReference>
<evidence type="ECO:0000256" key="6">
    <source>
        <dbReference type="PIRSR" id="PIRSR028757-1"/>
    </source>
</evidence>
<dbReference type="AlphaFoldDB" id="A0A512BDC3"/>
<dbReference type="Gene3D" id="3.50.30.60">
    <property type="entry name" value="LD-carboxypeptidase A C-terminal domain-like"/>
    <property type="match status" value="1"/>
</dbReference>
<evidence type="ECO:0000256" key="4">
    <source>
        <dbReference type="ARBA" id="ARBA00022801"/>
    </source>
</evidence>
<dbReference type="Pfam" id="PF02016">
    <property type="entry name" value="Peptidase_S66"/>
    <property type="match status" value="1"/>
</dbReference>
<dbReference type="InterPro" id="IPR040449">
    <property type="entry name" value="Peptidase_S66_N"/>
</dbReference>
<dbReference type="InterPro" id="IPR003507">
    <property type="entry name" value="S66_fam"/>
</dbReference>
<feature type="domain" description="LD-carboxypeptidase N-terminal" evidence="7">
    <location>
        <begin position="14"/>
        <end position="130"/>
    </location>
</feature>
<dbReference type="InterPro" id="IPR027478">
    <property type="entry name" value="LdcA_N"/>
</dbReference>
<evidence type="ECO:0000259" key="7">
    <source>
        <dbReference type="Pfam" id="PF02016"/>
    </source>
</evidence>
<accession>A0A512BDC3</accession>
<feature type="active site" description="Nucleophile" evidence="6">
    <location>
        <position position="110"/>
    </location>
</feature>
<feature type="active site" description="Charge relay system" evidence="6">
    <location>
        <position position="205"/>
    </location>
</feature>
<dbReference type="RefSeq" id="WP_147204082.1">
    <property type="nucleotide sequence ID" value="NZ_BJYT01000008.1"/>
</dbReference>
<dbReference type="GO" id="GO:0004180">
    <property type="term" value="F:carboxypeptidase activity"/>
    <property type="evidence" value="ECO:0007669"/>
    <property type="project" value="UniProtKB-KW"/>
</dbReference>
<dbReference type="PANTHER" id="PTHR30237">
    <property type="entry name" value="MURAMOYLTETRAPEPTIDE CARBOXYPEPTIDASE"/>
    <property type="match status" value="1"/>
</dbReference>